<evidence type="ECO:0000256" key="1">
    <source>
        <dbReference type="ARBA" id="ARBA00000843"/>
    </source>
</evidence>
<dbReference type="Gene3D" id="3.90.79.10">
    <property type="entry name" value="Nucleoside Triphosphate Pyrophosphohydrolase"/>
    <property type="match status" value="1"/>
</dbReference>
<comment type="similarity">
    <text evidence="3 14">Belongs to the Nth/MutY family.</text>
</comment>
<keyword evidence="10 14" id="KW-0408">Iron</keyword>
<dbReference type="InterPro" id="IPR023170">
    <property type="entry name" value="HhH_base_excis_C"/>
</dbReference>
<evidence type="ECO:0000256" key="6">
    <source>
        <dbReference type="ARBA" id="ARBA00022485"/>
    </source>
</evidence>
<dbReference type="SUPFAM" id="SSF55811">
    <property type="entry name" value="Nudix"/>
    <property type="match status" value="1"/>
</dbReference>
<dbReference type="GO" id="GO:0032357">
    <property type="term" value="F:oxidized purine DNA binding"/>
    <property type="evidence" value="ECO:0007669"/>
    <property type="project" value="TreeGrafter"/>
</dbReference>
<dbReference type="AlphaFoldDB" id="A0AAE3DSQ8"/>
<feature type="domain" description="HhH-GPD" evidence="15">
    <location>
        <begin position="37"/>
        <end position="188"/>
    </location>
</feature>
<reference evidence="16 17" key="1">
    <citation type="submission" date="2021-10" db="EMBL/GenBank/DDBJ databases">
        <title>Anaerobic single-cell dispensing facilitates the cultivation of human gut bacteria.</title>
        <authorList>
            <person name="Afrizal A."/>
        </authorList>
    </citation>
    <scope>NUCLEOTIDE SEQUENCE [LARGE SCALE GENOMIC DNA]</scope>
    <source>
        <strain evidence="16 17">CLA-AA-H277</strain>
    </source>
</reference>
<dbReference type="PANTHER" id="PTHR42944">
    <property type="entry name" value="ADENINE DNA GLYCOSYLASE"/>
    <property type="match status" value="1"/>
</dbReference>
<dbReference type="PANTHER" id="PTHR42944:SF1">
    <property type="entry name" value="ADENINE DNA GLYCOSYLASE"/>
    <property type="match status" value="1"/>
</dbReference>
<keyword evidence="11" id="KW-0411">Iron-sulfur</keyword>
<dbReference type="SUPFAM" id="SSF48150">
    <property type="entry name" value="DNA-glycosylase"/>
    <property type="match status" value="1"/>
</dbReference>
<dbReference type="Pfam" id="PF14815">
    <property type="entry name" value="NUDIX_4"/>
    <property type="match status" value="1"/>
</dbReference>
<dbReference type="Pfam" id="PF00633">
    <property type="entry name" value="HHH"/>
    <property type="match status" value="1"/>
</dbReference>
<dbReference type="GO" id="GO:0000701">
    <property type="term" value="F:purine-specific mismatch base pair DNA N-glycosylase activity"/>
    <property type="evidence" value="ECO:0007669"/>
    <property type="project" value="UniProtKB-EC"/>
</dbReference>
<evidence type="ECO:0000256" key="5">
    <source>
        <dbReference type="ARBA" id="ARBA00022023"/>
    </source>
</evidence>
<dbReference type="Gene3D" id="1.10.340.30">
    <property type="entry name" value="Hypothetical protein, domain 2"/>
    <property type="match status" value="1"/>
</dbReference>
<evidence type="ECO:0000256" key="12">
    <source>
        <dbReference type="ARBA" id="ARBA00023204"/>
    </source>
</evidence>
<evidence type="ECO:0000256" key="13">
    <source>
        <dbReference type="ARBA" id="ARBA00023295"/>
    </source>
</evidence>
<evidence type="ECO:0000256" key="7">
    <source>
        <dbReference type="ARBA" id="ARBA00022723"/>
    </source>
</evidence>
<dbReference type="CDD" id="cd00056">
    <property type="entry name" value="ENDO3c"/>
    <property type="match status" value="1"/>
</dbReference>
<dbReference type="FunFam" id="1.10.340.30:FF:000002">
    <property type="entry name" value="Adenine DNA glycosylase"/>
    <property type="match status" value="1"/>
</dbReference>
<dbReference type="NCBIfam" id="TIGR01084">
    <property type="entry name" value="mutY"/>
    <property type="match status" value="1"/>
</dbReference>
<dbReference type="CDD" id="cd03431">
    <property type="entry name" value="NUDIX_DNA_Glycosylase_C-MutY"/>
    <property type="match status" value="1"/>
</dbReference>
<comment type="caution">
    <text evidence="16">The sequence shown here is derived from an EMBL/GenBank/DDBJ whole genome shotgun (WGS) entry which is preliminary data.</text>
</comment>
<comment type="cofactor">
    <cofactor evidence="14">
        <name>[4Fe-4S] cluster</name>
        <dbReference type="ChEBI" id="CHEBI:49883"/>
    </cofactor>
    <text evidence="14">Binds 1 [4Fe-4S] cluster.</text>
</comment>
<evidence type="ECO:0000256" key="11">
    <source>
        <dbReference type="ARBA" id="ARBA00023014"/>
    </source>
</evidence>
<dbReference type="Proteomes" id="UP001197875">
    <property type="component" value="Unassembled WGS sequence"/>
</dbReference>
<keyword evidence="12" id="KW-0234">DNA repair</keyword>
<gene>
    <name evidence="16" type="primary">mutY</name>
    <name evidence="16" type="ORF">LKD71_09750</name>
</gene>
<name>A0AAE3DSQ8_9FIRM</name>
<evidence type="ECO:0000256" key="4">
    <source>
        <dbReference type="ARBA" id="ARBA00012045"/>
    </source>
</evidence>
<keyword evidence="8 14" id="KW-0227">DNA damage</keyword>
<comment type="catalytic activity">
    <reaction evidence="1 14">
        <text>Hydrolyzes free adenine bases from 7,8-dihydro-8-oxoguanine:adenine mismatched double-stranded DNA, leaving an apurinic site.</text>
        <dbReference type="EC" id="3.2.2.31"/>
    </reaction>
</comment>
<evidence type="ECO:0000256" key="10">
    <source>
        <dbReference type="ARBA" id="ARBA00023004"/>
    </source>
</evidence>
<dbReference type="GO" id="GO:0035485">
    <property type="term" value="F:adenine/guanine mispair binding"/>
    <property type="evidence" value="ECO:0007669"/>
    <property type="project" value="TreeGrafter"/>
</dbReference>
<dbReference type="SMART" id="SM00478">
    <property type="entry name" value="ENDO3c"/>
    <property type="match status" value="1"/>
</dbReference>
<keyword evidence="13 14" id="KW-0326">Glycosidase</keyword>
<dbReference type="Pfam" id="PF00730">
    <property type="entry name" value="HhH-GPD"/>
    <property type="match status" value="1"/>
</dbReference>
<keyword evidence="9" id="KW-0378">Hydrolase</keyword>
<evidence type="ECO:0000256" key="2">
    <source>
        <dbReference type="ARBA" id="ARBA00002933"/>
    </source>
</evidence>
<dbReference type="GO" id="GO:0034039">
    <property type="term" value="F:8-oxo-7,8-dihydroguanine DNA N-glycosylase activity"/>
    <property type="evidence" value="ECO:0007669"/>
    <property type="project" value="TreeGrafter"/>
</dbReference>
<organism evidence="16 17">
    <name type="scientific">Fusicatenibacter faecihominis</name>
    <dbReference type="NCBI Taxonomy" id="2881276"/>
    <lineage>
        <taxon>Bacteria</taxon>
        <taxon>Bacillati</taxon>
        <taxon>Bacillota</taxon>
        <taxon>Clostridia</taxon>
        <taxon>Lachnospirales</taxon>
        <taxon>Lachnospiraceae</taxon>
        <taxon>Fusicatenibacter</taxon>
    </lineage>
</organism>
<evidence type="ECO:0000256" key="14">
    <source>
        <dbReference type="RuleBase" id="RU365096"/>
    </source>
</evidence>
<comment type="function">
    <text evidence="2">Adenine glycosylase active on G-A mispairs. MutY also corrects error-prone DNA synthesis past GO lesions which are due to the oxidatively damaged form of guanine: 7,8-dihydro-8-oxoguanine (8-oxo-dGTP).</text>
</comment>
<proteinExistence type="inferred from homology"/>
<dbReference type="InterPro" id="IPR000445">
    <property type="entry name" value="HhH_motif"/>
</dbReference>
<dbReference type="EMBL" id="JAJEPR010000014">
    <property type="protein sequence ID" value="MCC2190086.1"/>
    <property type="molecule type" value="Genomic_DNA"/>
</dbReference>
<protein>
    <recommendedName>
        <fullName evidence="5 14">Adenine DNA glycosylase</fullName>
        <ecNumber evidence="4 14">3.2.2.31</ecNumber>
    </recommendedName>
</protein>
<evidence type="ECO:0000256" key="3">
    <source>
        <dbReference type="ARBA" id="ARBA00008343"/>
    </source>
</evidence>
<dbReference type="RefSeq" id="WP_227615265.1">
    <property type="nucleotide sequence ID" value="NZ_JAJEPR010000014.1"/>
</dbReference>
<dbReference type="InterPro" id="IPR015797">
    <property type="entry name" value="NUDIX_hydrolase-like_dom_sf"/>
</dbReference>
<dbReference type="InterPro" id="IPR044298">
    <property type="entry name" value="MIG/MutY"/>
</dbReference>
<keyword evidence="6" id="KW-0004">4Fe-4S</keyword>
<dbReference type="GO" id="GO:0006284">
    <property type="term" value="P:base-excision repair"/>
    <property type="evidence" value="ECO:0007669"/>
    <property type="project" value="UniProtKB-UniRule"/>
</dbReference>
<accession>A0AAE3DSQ8</accession>
<dbReference type="InterPro" id="IPR005760">
    <property type="entry name" value="A/G_AdeGlyc_MutY"/>
</dbReference>
<dbReference type="InterPro" id="IPR004036">
    <property type="entry name" value="Endonuclease-III-like_CS2"/>
</dbReference>
<dbReference type="InterPro" id="IPR011257">
    <property type="entry name" value="DNA_glycosylase"/>
</dbReference>
<evidence type="ECO:0000256" key="9">
    <source>
        <dbReference type="ARBA" id="ARBA00022801"/>
    </source>
</evidence>
<dbReference type="Gene3D" id="1.10.1670.10">
    <property type="entry name" value="Helix-hairpin-Helix base-excision DNA repair enzymes (C-terminal)"/>
    <property type="match status" value="1"/>
</dbReference>
<dbReference type="InterPro" id="IPR029119">
    <property type="entry name" value="MutY_C"/>
</dbReference>
<keyword evidence="7" id="KW-0479">Metal-binding</keyword>
<dbReference type="GO" id="GO:0006298">
    <property type="term" value="P:mismatch repair"/>
    <property type="evidence" value="ECO:0007669"/>
    <property type="project" value="TreeGrafter"/>
</dbReference>
<dbReference type="PROSITE" id="PS01155">
    <property type="entry name" value="ENDONUCLEASE_III_2"/>
    <property type="match status" value="1"/>
</dbReference>
<evidence type="ECO:0000259" key="15">
    <source>
        <dbReference type="SMART" id="SM00478"/>
    </source>
</evidence>
<keyword evidence="17" id="KW-1185">Reference proteome</keyword>
<evidence type="ECO:0000256" key="8">
    <source>
        <dbReference type="ARBA" id="ARBA00022763"/>
    </source>
</evidence>
<evidence type="ECO:0000313" key="16">
    <source>
        <dbReference type="EMBL" id="MCC2190086.1"/>
    </source>
</evidence>
<dbReference type="InterPro" id="IPR003265">
    <property type="entry name" value="HhH-GPD_domain"/>
</dbReference>
<dbReference type="GO" id="GO:0046872">
    <property type="term" value="F:metal ion binding"/>
    <property type="evidence" value="ECO:0007669"/>
    <property type="project" value="UniProtKB-UniRule"/>
</dbReference>
<sequence>MLEQLAEPLLSWYDEHARILPWREKPTAYRVWVSEIMLQQTRVEAVKPYYERFMEALPGIRELAACPEERLLKLWEGLGYYNRARNLKKAAEILVEEYEGVMPKDYEAVLALPGIGSYTAGAVLSIAYGKCYPAVDGNVLRVLSRVTEDDRDILKQSVKKSVETALQAVMPQDRPGAFNQALMELGATVCVPNGQARCEECPLKNLCRGHRDGIELEFPKKAAKKPRRVEERTVLVLLRGDDRAIRKRPTKGLLSGLYELPNLSGNLSREEVLEYLKEEGFSPLHIRELPGAKHIFSHVEWQMTGYQVRLEDKETGKKEPFLFVEPDRLEQEYPIPSAFAAYVDFLRKKK</sequence>
<dbReference type="GO" id="GO:0051539">
    <property type="term" value="F:4 iron, 4 sulfur cluster binding"/>
    <property type="evidence" value="ECO:0007669"/>
    <property type="project" value="UniProtKB-UniRule"/>
</dbReference>
<dbReference type="EC" id="3.2.2.31" evidence="4 14"/>
<evidence type="ECO:0000313" key="17">
    <source>
        <dbReference type="Proteomes" id="UP001197875"/>
    </source>
</evidence>